<gene>
    <name evidence="18" type="ORF">HHUSO_G28675</name>
</gene>
<evidence type="ECO:0000313" key="19">
    <source>
        <dbReference type="Proteomes" id="UP001369086"/>
    </source>
</evidence>
<keyword evidence="19" id="KW-1185">Reference proteome</keyword>
<feature type="transmembrane region" description="Helical" evidence="17">
    <location>
        <begin position="203"/>
        <end position="220"/>
    </location>
</feature>
<comment type="caution">
    <text evidence="18">The sequence shown here is derived from an EMBL/GenBank/DDBJ whole genome shotgun (WGS) entry which is preliminary data.</text>
</comment>
<name>A0ABR0YGH2_HUSHU</name>
<accession>A0ABR0YGH2</accession>
<protein>
    <submittedName>
        <fullName evidence="18">Androgen-induced gene 1 protein-like</fullName>
    </submittedName>
</protein>
<comment type="catalytic activity">
    <reaction evidence="13">
        <text>9-octadecanoyloxy-octadecanoate + H2O = 9-hydroxy-octadecanoate + octadecanoate + H(+)</text>
        <dbReference type="Rhea" id="RHEA:52096"/>
        <dbReference type="ChEBI" id="CHEBI:15377"/>
        <dbReference type="ChEBI" id="CHEBI:15378"/>
        <dbReference type="ChEBI" id="CHEBI:25629"/>
        <dbReference type="ChEBI" id="CHEBI:136286"/>
        <dbReference type="ChEBI" id="CHEBI:136373"/>
    </reaction>
    <physiologicalReaction direction="left-to-right" evidence="13">
        <dbReference type="Rhea" id="RHEA:52097"/>
    </physiologicalReaction>
</comment>
<evidence type="ECO:0000256" key="10">
    <source>
        <dbReference type="ARBA" id="ARBA00048680"/>
    </source>
</evidence>
<keyword evidence="4 17" id="KW-0812">Transmembrane</keyword>
<feature type="transmembrane region" description="Helical" evidence="17">
    <location>
        <begin position="134"/>
        <end position="153"/>
    </location>
</feature>
<proteinExistence type="inferred from homology"/>
<evidence type="ECO:0000256" key="13">
    <source>
        <dbReference type="ARBA" id="ARBA00049221"/>
    </source>
</evidence>
<evidence type="ECO:0000256" key="9">
    <source>
        <dbReference type="ARBA" id="ARBA00047863"/>
    </source>
</evidence>
<evidence type="ECO:0000256" key="4">
    <source>
        <dbReference type="ARBA" id="ARBA00022692"/>
    </source>
</evidence>
<organism evidence="18 19">
    <name type="scientific">Huso huso</name>
    <name type="common">Beluga</name>
    <name type="synonym">Acipenser huso</name>
    <dbReference type="NCBI Taxonomy" id="61971"/>
    <lineage>
        <taxon>Eukaryota</taxon>
        <taxon>Metazoa</taxon>
        <taxon>Chordata</taxon>
        <taxon>Craniata</taxon>
        <taxon>Vertebrata</taxon>
        <taxon>Euteleostomi</taxon>
        <taxon>Actinopterygii</taxon>
        <taxon>Chondrostei</taxon>
        <taxon>Acipenseriformes</taxon>
        <taxon>Acipenseridae</taxon>
        <taxon>Huso</taxon>
    </lineage>
</organism>
<comment type="catalytic activity">
    <reaction evidence="12">
        <text>9-(9Z-octadecenoyloxy)-octadecanoate + H2O = 9-hydroxy-octadecanoate + (9Z)-octadecenoate + H(+)</text>
        <dbReference type="Rhea" id="RHEA:52048"/>
        <dbReference type="ChEBI" id="CHEBI:15377"/>
        <dbReference type="ChEBI" id="CHEBI:15378"/>
        <dbReference type="ChEBI" id="CHEBI:30823"/>
        <dbReference type="ChEBI" id="CHEBI:136282"/>
        <dbReference type="ChEBI" id="CHEBI:136286"/>
    </reaction>
    <physiologicalReaction direction="left-to-right" evidence="12">
        <dbReference type="Rhea" id="RHEA:52049"/>
    </physiologicalReaction>
</comment>
<comment type="catalytic activity">
    <reaction evidence="10">
        <text>12-octadecanoyloxy-octadecanoate + H2O = 12-hydroxyoctadecanoate + octadecanoate + H(+)</text>
        <dbReference type="Rhea" id="RHEA:52080"/>
        <dbReference type="ChEBI" id="CHEBI:15377"/>
        <dbReference type="ChEBI" id="CHEBI:15378"/>
        <dbReference type="ChEBI" id="CHEBI:25629"/>
        <dbReference type="ChEBI" id="CHEBI:84201"/>
        <dbReference type="ChEBI" id="CHEBI:136330"/>
    </reaction>
    <physiologicalReaction direction="left-to-right" evidence="10">
        <dbReference type="Rhea" id="RHEA:52081"/>
    </physiologicalReaction>
</comment>
<evidence type="ECO:0000256" key="1">
    <source>
        <dbReference type="ARBA" id="ARBA00000923"/>
    </source>
</evidence>
<dbReference type="PANTHER" id="PTHR10989:SF17">
    <property type="entry name" value="ANDROGEN-DEPENDENT TFPI-REGULATING PROTEIN"/>
    <property type="match status" value="1"/>
</dbReference>
<evidence type="ECO:0000256" key="14">
    <source>
        <dbReference type="ARBA" id="ARBA00049296"/>
    </source>
</evidence>
<feature type="transmembrane region" description="Helical" evidence="17">
    <location>
        <begin position="12"/>
        <end position="30"/>
    </location>
</feature>
<dbReference type="Proteomes" id="UP001369086">
    <property type="component" value="Unassembled WGS sequence"/>
</dbReference>
<comment type="subcellular location">
    <subcellularLocation>
        <location evidence="2">Endomembrane system</location>
        <topology evidence="2">Multi-pass membrane protein</topology>
    </subcellularLocation>
</comment>
<reference evidence="18 19" key="1">
    <citation type="submission" date="2021-05" db="EMBL/GenBank/DDBJ databases">
        <authorList>
            <person name="Zahm M."/>
            <person name="Klopp C."/>
            <person name="Cabau C."/>
            <person name="Kuhl H."/>
            <person name="Suciu R."/>
            <person name="Ciorpac M."/>
            <person name="Holostenco D."/>
            <person name="Gessner J."/>
            <person name="Wuertz S."/>
            <person name="Hohne C."/>
            <person name="Stock M."/>
            <person name="Gislard M."/>
            <person name="Lluch J."/>
            <person name="Milhes M."/>
            <person name="Lampietro C."/>
            <person name="Lopez Roques C."/>
            <person name="Donnadieu C."/>
            <person name="Du K."/>
            <person name="Schartl M."/>
            <person name="Guiguen Y."/>
        </authorList>
    </citation>
    <scope>NUCLEOTIDE SEQUENCE [LARGE SCALE GENOMIC DNA]</scope>
    <source>
        <strain evidence="18">Hh-F2</strain>
        <tissue evidence="18">Blood</tissue>
    </source>
</reference>
<comment type="catalytic activity">
    <reaction evidence="7">
        <text>12-hexadecanoyloxy-octadecanoate + H2O = 12-hydroxyoctadecanoate + hexadecanoate + H(+)</text>
        <dbReference type="Rhea" id="RHEA:52056"/>
        <dbReference type="ChEBI" id="CHEBI:7896"/>
        <dbReference type="ChEBI" id="CHEBI:15377"/>
        <dbReference type="ChEBI" id="CHEBI:15378"/>
        <dbReference type="ChEBI" id="CHEBI:83677"/>
        <dbReference type="ChEBI" id="CHEBI:84201"/>
    </reaction>
    <physiologicalReaction direction="left-to-right" evidence="7">
        <dbReference type="Rhea" id="RHEA:52057"/>
    </physiologicalReaction>
</comment>
<comment type="catalytic activity">
    <reaction evidence="16">
        <text>12-(9Z-hexadecenoyloxy)-octadecanoate + H2O = 12-hydroxyoctadecanoate + (9Z)-hexadecenoate + H(+)</text>
        <dbReference type="Rhea" id="RHEA:52072"/>
        <dbReference type="ChEBI" id="CHEBI:15377"/>
        <dbReference type="ChEBI" id="CHEBI:15378"/>
        <dbReference type="ChEBI" id="CHEBI:32372"/>
        <dbReference type="ChEBI" id="CHEBI:84201"/>
        <dbReference type="ChEBI" id="CHEBI:136312"/>
    </reaction>
    <physiologicalReaction direction="left-to-right" evidence="16">
        <dbReference type="Rhea" id="RHEA:52073"/>
    </physiologicalReaction>
</comment>
<feature type="transmembrane region" description="Helical" evidence="17">
    <location>
        <begin position="50"/>
        <end position="72"/>
    </location>
</feature>
<feature type="transmembrane region" description="Helical" evidence="17">
    <location>
        <begin position="93"/>
        <end position="114"/>
    </location>
</feature>
<comment type="catalytic activity">
    <reaction evidence="8">
        <text>13-octadecanoyloxy-octadecanoate + H2O = 13-hydroxy-octadecanoate + octadecanoate + H(+)</text>
        <dbReference type="Rhea" id="RHEA:52084"/>
        <dbReference type="ChEBI" id="CHEBI:15377"/>
        <dbReference type="ChEBI" id="CHEBI:15378"/>
        <dbReference type="ChEBI" id="CHEBI:25629"/>
        <dbReference type="ChEBI" id="CHEBI:136304"/>
        <dbReference type="ChEBI" id="CHEBI:136335"/>
    </reaction>
    <physiologicalReaction direction="left-to-right" evidence="8">
        <dbReference type="Rhea" id="RHEA:52085"/>
    </physiologicalReaction>
</comment>
<evidence type="ECO:0000256" key="7">
    <source>
        <dbReference type="ARBA" id="ARBA00047368"/>
    </source>
</evidence>
<evidence type="ECO:0000256" key="12">
    <source>
        <dbReference type="ARBA" id="ARBA00048800"/>
    </source>
</evidence>
<comment type="catalytic activity">
    <reaction evidence="15">
        <text>13-(9Z-hexadecenoyloxy)-octadecanoate + H2O = 13-hydroxy-octadecanoate + (9Z)-hexadecenoate + H(+)</text>
        <dbReference type="Rhea" id="RHEA:52076"/>
        <dbReference type="ChEBI" id="CHEBI:15377"/>
        <dbReference type="ChEBI" id="CHEBI:15378"/>
        <dbReference type="ChEBI" id="CHEBI:32372"/>
        <dbReference type="ChEBI" id="CHEBI:136304"/>
        <dbReference type="ChEBI" id="CHEBI:136315"/>
    </reaction>
    <physiologicalReaction direction="left-to-right" evidence="15">
        <dbReference type="Rhea" id="RHEA:52077"/>
    </physiologicalReaction>
</comment>
<comment type="similarity">
    <text evidence="3">Belongs to the AIG1 family.</text>
</comment>
<dbReference type="InterPro" id="IPR006838">
    <property type="entry name" value="ADTRP_AIG1"/>
</dbReference>
<evidence type="ECO:0000256" key="15">
    <source>
        <dbReference type="ARBA" id="ARBA00049322"/>
    </source>
</evidence>
<evidence type="ECO:0000313" key="18">
    <source>
        <dbReference type="EMBL" id="KAK6471735.1"/>
    </source>
</evidence>
<evidence type="ECO:0000256" key="11">
    <source>
        <dbReference type="ARBA" id="ARBA00048701"/>
    </source>
</evidence>
<comment type="catalytic activity">
    <reaction evidence="1">
        <text>9-(9Z-hexadecenoyloxy)-octadecanoate + H2O = (9Z)-hexadecenoate + 9-hydroxy-octadecanoate + H(+)</text>
        <dbReference type="Rhea" id="RHEA:52068"/>
        <dbReference type="ChEBI" id="CHEBI:15377"/>
        <dbReference type="ChEBI" id="CHEBI:15378"/>
        <dbReference type="ChEBI" id="CHEBI:32372"/>
        <dbReference type="ChEBI" id="CHEBI:136286"/>
        <dbReference type="ChEBI" id="CHEBI:136309"/>
    </reaction>
    <physiologicalReaction direction="left-to-right" evidence="1">
        <dbReference type="Rhea" id="RHEA:52069"/>
    </physiologicalReaction>
</comment>
<dbReference type="EMBL" id="JAHFZB010000030">
    <property type="protein sequence ID" value="KAK6471735.1"/>
    <property type="molecule type" value="Genomic_DNA"/>
</dbReference>
<dbReference type="PANTHER" id="PTHR10989">
    <property type="entry name" value="ANDROGEN-INDUCED PROTEIN 1-RELATED"/>
    <property type="match status" value="1"/>
</dbReference>
<keyword evidence="5 17" id="KW-1133">Transmembrane helix</keyword>
<sequence>MAATVLGCRTPGLIHFVIFSWYVFTVWHNVSITASGRHPGTQSYGGRWKYLTFLDLFLQTAFFGLCFLTDVTRHFFPKLGRGGPASFLTDLRDTILAVLAFPVGSFVVLSFWLLYAYDRELVYPKFLDDIIPQWLNHAMHTVILPLLLVELYIIPHRFPSRKKGILGLTLFSGLYMAWVFWIHHVSGVWVYPILGFLSPLGRGIFLAAASLTMVPLYFLGEKLNTLLWGQLKKKKNK</sequence>
<comment type="catalytic activity">
    <reaction evidence="9">
        <text>9-hexadecanoyloxy-octadecanoate + H2O = 9-hydroxy-octadecanoate + hexadecanoate + H(+)</text>
        <dbReference type="Rhea" id="RHEA:52052"/>
        <dbReference type="ChEBI" id="CHEBI:7896"/>
        <dbReference type="ChEBI" id="CHEBI:15377"/>
        <dbReference type="ChEBI" id="CHEBI:15378"/>
        <dbReference type="ChEBI" id="CHEBI:83670"/>
        <dbReference type="ChEBI" id="CHEBI:136286"/>
    </reaction>
    <physiologicalReaction direction="left-to-right" evidence="9">
        <dbReference type="Rhea" id="RHEA:52053"/>
    </physiologicalReaction>
</comment>
<evidence type="ECO:0000256" key="5">
    <source>
        <dbReference type="ARBA" id="ARBA00022989"/>
    </source>
</evidence>
<evidence type="ECO:0000256" key="8">
    <source>
        <dbReference type="ARBA" id="ARBA00047427"/>
    </source>
</evidence>
<dbReference type="Pfam" id="PF04750">
    <property type="entry name" value="Far-17a_AIG1"/>
    <property type="match status" value="1"/>
</dbReference>
<evidence type="ECO:0000256" key="16">
    <source>
        <dbReference type="ARBA" id="ARBA00049428"/>
    </source>
</evidence>
<evidence type="ECO:0000256" key="2">
    <source>
        <dbReference type="ARBA" id="ARBA00004127"/>
    </source>
</evidence>
<evidence type="ECO:0000256" key="17">
    <source>
        <dbReference type="SAM" id="Phobius"/>
    </source>
</evidence>
<feature type="transmembrane region" description="Helical" evidence="17">
    <location>
        <begin position="165"/>
        <end position="183"/>
    </location>
</feature>
<comment type="catalytic activity">
    <reaction evidence="11">
        <text>12-(9Z-octadecenoyloxy)-octadecanoate + H2O = 12-hydroxyoctadecanoate + (9Z)-octadecenoate + H(+)</text>
        <dbReference type="Rhea" id="RHEA:52060"/>
        <dbReference type="ChEBI" id="CHEBI:15377"/>
        <dbReference type="ChEBI" id="CHEBI:15378"/>
        <dbReference type="ChEBI" id="CHEBI:30823"/>
        <dbReference type="ChEBI" id="CHEBI:84201"/>
        <dbReference type="ChEBI" id="CHEBI:136302"/>
    </reaction>
    <physiologicalReaction direction="left-to-right" evidence="11">
        <dbReference type="Rhea" id="RHEA:52061"/>
    </physiologicalReaction>
</comment>
<evidence type="ECO:0000256" key="3">
    <source>
        <dbReference type="ARBA" id="ARBA00009300"/>
    </source>
</evidence>
<comment type="catalytic activity">
    <reaction evidence="14">
        <text>13-(9Z-octadecenoyloxy)-octadecanoate + H2O = 13-hydroxy-octadecanoate + (9Z)-octadecenoate + H(+)</text>
        <dbReference type="Rhea" id="RHEA:52064"/>
        <dbReference type="ChEBI" id="CHEBI:15377"/>
        <dbReference type="ChEBI" id="CHEBI:15378"/>
        <dbReference type="ChEBI" id="CHEBI:30823"/>
        <dbReference type="ChEBI" id="CHEBI:136303"/>
        <dbReference type="ChEBI" id="CHEBI:136304"/>
    </reaction>
    <physiologicalReaction direction="left-to-right" evidence="14">
        <dbReference type="Rhea" id="RHEA:52065"/>
    </physiologicalReaction>
</comment>
<evidence type="ECO:0000256" key="6">
    <source>
        <dbReference type="ARBA" id="ARBA00023136"/>
    </source>
</evidence>
<keyword evidence="6 17" id="KW-0472">Membrane</keyword>